<evidence type="ECO:0000313" key="2">
    <source>
        <dbReference type="EMBL" id="MPC69011.1"/>
    </source>
</evidence>
<proteinExistence type="predicted"/>
<evidence type="ECO:0000313" key="3">
    <source>
        <dbReference type="Proteomes" id="UP000324222"/>
    </source>
</evidence>
<dbReference type="EMBL" id="VSRR010028748">
    <property type="protein sequence ID" value="MPC69011.1"/>
    <property type="molecule type" value="Genomic_DNA"/>
</dbReference>
<keyword evidence="3" id="KW-1185">Reference proteome</keyword>
<feature type="transmembrane region" description="Helical" evidence="1">
    <location>
        <begin position="24"/>
        <end position="45"/>
    </location>
</feature>
<sequence>MQCLHAQFCLRFDVGRITFLEHCALHLILHNFTVVWCLCCWLWVVDVKLNMTRLLL</sequence>
<keyword evidence="1" id="KW-0472">Membrane</keyword>
<comment type="caution">
    <text evidence="2">The sequence shown here is derived from an EMBL/GenBank/DDBJ whole genome shotgun (WGS) entry which is preliminary data.</text>
</comment>
<evidence type="ECO:0000256" key="1">
    <source>
        <dbReference type="SAM" id="Phobius"/>
    </source>
</evidence>
<reference evidence="2 3" key="1">
    <citation type="submission" date="2019-05" db="EMBL/GenBank/DDBJ databases">
        <title>Another draft genome of Portunus trituberculatus and its Hox gene families provides insights of decapod evolution.</title>
        <authorList>
            <person name="Jeong J.-H."/>
            <person name="Song I."/>
            <person name="Kim S."/>
            <person name="Choi T."/>
            <person name="Kim D."/>
            <person name="Ryu S."/>
            <person name="Kim W."/>
        </authorList>
    </citation>
    <scope>NUCLEOTIDE SEQUENCE [LARGE SCALE GENOMIC DNA]</scope>
    <source>
        <tissue evidence="2">Muscle</tissue>
    </source>
</reference>
<dbReference type="Proteomes" id="UP000324222">
    <property type="component" value="Unassembled WGS sequence"/>
</dbReference>
<keyword evidence="1" id="KW-1133">Transmembrane helix</keyword>
<dbReference type="AlphaFoldDB" id="A0A5B7H8L9"/>
<protein>
    <submittedName>
        <fullName evidence="2">Uncharacterized protein</fullName>
    </submittedName>
</protein>
<gene>
    <name evidence="2" type="ORF">E2C01_063224</name>
</gene>
<accession>A0A5B7H8L9</accession>
<name>A0A5B7H8L9_PORTR</name>
<organism evidence="2 3">
    <name type="scientific">Portunus trituberculatus</name>
    <name type="common">Swimming crab</name>
    <name type="synonym">Neptunus trituberculatus</name>
    <dbReference type="NCBI Taxonomy" id="210409"/>
    <lineage>
        <taxon>Eukaryota</taxon>
        <taxon>Metazoa</taxon>
        <taxon>Ecdysozoa</taxon>
        <taxon>Arthropoda</taxon>
        <taxon>Crustacea</taxon>
        <taxon>Multicrustacea</taxon>
        <taxon>Malacostraca</taxon>
        <taxon>Eumalacostraca</taxon>
        <taxon>Eucarida</taxon>
        <taxon>Decapoda</taxon>
        <taxon>Pleocyemata</taxon>
        <taxon>Brachyura</taxon>
        <taxon>Eubrachyura</taxon>
        <taxon>Portunoidea</taxon>
        <taxon>Portunidae</taxon>
        <taxon>Portuninae</taxon>
        <taxon>Portunus</taxon>
    </lineage>
</organism>
<keyword evidence="1" id="KW-0812">Transmembrane</keyword>